<dbReference type="EMBL" id="CM001487">
    <property type="protein sequence ID" value="EIM58343.1"/>
    <property type="molecule type" value="Genomic_DNA"/>
</dbReference>
<reference evidence="1 2" key="1">
    <citation type="submission" date="2010-08" db="EMBL/GenBank/DDBJ databases">
        <authorList>
            <consortium name="US DOE Joint Genome Institute (JGI-PGF)"/>
            <person name="Lucas S."/>
            <person name="Copeland A."/>
            <person name="Lapidus A."/>
            <person name="Cheng J.-F."/>
            <person name="Bruce D."/>
            <person name="Goodwin L."/>
            <person name="Pitluck S."/>
            <person name="Land M.L."/>
            <person name="Hauser L."/>
            <person name="Chang Y.-J."/>
            <person name="Anderson I.J."/>
            <person name="Johnson E."/>
            <person name="Mulhopadhyay B."/>
            <person name="Kyrpides N."/>
            <person name="Woyke T.J."/>
        </authorList>
    </citation>
    <scope>NUCLEOTIDE SEQUENCE [LARGE SCALE GENOMIC DNA]</scope>
    <source>
        <strain evidence="1 2">6</strain>
    </source>
</reference>
<accession>I5AX20</accession>
<organism evidence="1 2">
    <name type="scientific">Eubacterium cellulosolvens (strain ATCC 43171 / JCM 9499 / 6)</name>
    <name type="common">Cillobacterium cellulosolvens</name>
    <dbReference type="NCBI Taxonomy" id="633697"/>
    <lineage>
        <taxon>Bacteria</taxon>
        <taxon>Bacillati</taxon>
        <taxon>Bacillota</taxon>
        <taxon>Clostridia</taxon>
        <taxon>Eubacteriales</taxon>
        <taxon>Eubacteriaceae</taxon>
        <taxon>Eubacterium</taxon>
    </lineage>
</organism>
<protein>
    <submittedName>
        <fullName evidence="1">Uncharacterized protein</fullName>
    </submittedName>
</protein>
<sequence>MRCLLCGNEIDEGAVCDACAPKVTEELCYKVAQYDYKEPDDELWANIISALEKPYKFRNFSQDLAEHTVEERKTFVRIQCMNLSNKTNKNSLGVPKNEDFVVQHEAECEQNPALTESEKNLVKALLLGYYVSNKSWDLIEDILNKVVTDETFVEPYLILADYYMKIRDYEKATAILEEAKGIFISENDQERISSWIDDIDQRKDGKKKAWIPKAWEDIYFFYQYLDKLGVEHLRLGNNKEKINEADFKPFIRYEKGEVPNVYVAVWFTTEYYLKVKETVEINAVRVSDGEIKEYHSFVYPLNMPKKPKYVKEDDIKSAPLIKDAFGEFMQFVGNDVLAIAGFDEQKKYLSRLARYSMMDHIDNEIFDVVEYGEDISDDFSSYTRSTLLEKYNVNEGTTGMEKAEATMRLVEKMR</sequence>
<reference evidence="1 2" key="2">
    <citation type="submission" date="2012-02" db="EMBL/GenBank/DDBJ databases">
        <title>Improved High-Quality Draft sequence of Eubacterium cellulosolvens 6.</title>
        <authorList>
            <consortium name="US DOE Joint Genome Institute"/>
            <person name="Lucas S."/>
            <person name="Han J."/>
            <person name="Lapidus A."/>
            <person name="Cheng J.-F."/>
            <person name="Goodwin L."/>
            <person name="Pitluck S."/>
            <person name="Peters L."/>
            <person name="Mikhailova N."/>
            <person name="Gu W."/>
            <person name="Detter J.C."/>
            <person name="Han C."/>
            <person name="Tapia R."/>
            <person name="Land M."/>
            <person name="Hauser L."/>
            <person name="Kyrpides N."/>
            <person name="Ivanova N."/>
            <person name="Pagani I."/>
            <person name="Johnson E."/>
            <person name="Mukhopadhyay B."/>
            <person name="Anderson I."/>
            <person name="Woyke T."/>
        </authorList>
    </citation>
    <scope>NUCLEOTIDE SEQUENCE [LARGE SCALE GENOMIC DNA]</scope>
    <source>
        <strain evidence="1 2">6</strain>
    </source>
</reference>
<dbReference type="InterPro" id="IPR036397">
    <property type="entry name" value="RNaseH_sf"/>
</dbReference>
<dbReference type="HOGENOM" id="CLU_663498_0_0_9"/>
<name>I5AX20_EUBC6</name>
<keyword evidence="2" id="KW-1185">Reference proteome</keyword>
<evidence type="ECO:0000313" key="2">
    <source>
        <dbReference type="Proteomes" id="UP000005753"/>
    </source>
</evidence>
<dbReference type="GO" id="GO:0003676">
    <property type="term" value="F:nucleic acid binding"/>
    <property type="evidence" value="ECO:0007669"/>
    <property type="project" value="InterPro"/>
</dbReference>
<gene>
    <name evidence="1" type="ORF">EubceDRAFT1_2631</name>
</gene>
<proteinExistence type="predicted"/>
<dbReference type="Gene3D" id="3.30.420.10">
    <property type="entry name" value="Ribonuclease H-like superfamily/Ribonuclease H"/>
    <property type="match status" value="1"/>
</dbReference>
<dbReference type="OrthoDB" id="9776650at2"/>
<evidence type="ECO:0000313" key="1">
    <source>
        <dbReference type="EMBL" id="EIM58343.1"/>
    </source>
</evidence>
<dbReference type="AlphaFoldDB" id="I5AX20"/>
<dbReference type="STRING" id="633697.EubceDRAFT1_2631"/>
<dbReference type="Proteomes" id="UP000005753">
    <property type="component" value="Chromosome"/>
</dbReference>